<evidence type="ECO:0000313" key="3">
    <source>
        <dbReference type="Proteomes" id="UP000077248"/>
    </source>
</evidence>
<dbReference type="KEGG" id="aalt:CC77DRAFT_1008817"/>
<evidence type="ECO:0000256" key="1">
    <source>
        <dbReference type="SAM" id="MobiDB-lite"/>
    </source>
</evidence>
<sequence>MFDSEMLPRRAAHAAGSRLWFYKRCRASYREPTEGESSSVAVTGGASPGAQKERRVTVGAGAGAMGDDDRLGRQEASRDGARGRGDGGAARFDELPGHLQRCVQLGVGSRRRALVVCGRLGLSLQDARRCDSPQLAVRGLLEVAAHAAASVPVDRRNSPLQPLQASSPLVCHRIVANTRWVLYIIAD</sequence>
<reference evidence="2 3" key="1">
    <citation type="submission" date="2016-05" db="EMBL/GenBank/DDBJ databases">
        <title>Comparative analysis of secretome profiles of manganese(II)-oxidizing ascomycete fungi.</title>
        <authorList>
            <consortium name="DOE Joint Genome Institute"/>
            <person name="Zeiner C.A."/>
            <person name="Purvine S.O."/>
            <person name="Zink E.M."/>
            <person name="Wu S."/>
            <person name="Pasa-Tolic L."/>
            <person name="Chaput D.L."/>
            <person name="Haridas S."/>
            <person name="Grigoriev I.V."/>
            <person name="Santelli C.M."/>
            <person name="Hansel C.M."/>
        </authorList>
    </citation>
    <scope>NUCLEOTIDE SEQUENCE [LARGE SCALE GENOMIC DNA]</scope>
    <source>
        <strain evidence="2 3">SRC1lrK2f</strain>
    </source>
</reference>
<proteinExistence type="predicted"/>
<dbReference type="GeneID" id="29109155"/>
<dbReference type="EMBL" id="KV441478">
    <property type="protein sequence ID" value="OAG20790.1"/>
    <property type="molecule type" value="Genomic_DNA"/>
</dbReference>
<dbReference type="AlphaFoldDB" id="A0A177DNK6"/>
<keyword evidence="3" id="KW-1185">Reference proteome</keyword>
<gene>
    <name evidence="2" type="ORF">CC77DRAFT_1008817</name>
</gene>
<feature type="compositionally biased region" description="Basic and acidic residues" evidence="1">
    <location>
        <begin position="67"/>
        <end position="92"/>
    </location>
</feature>
<name>A0A177DNK6_ALTAL</name>
<organism evidence="2 3">
    <name type="scientific">Alternaria alternata</name>
    <name type="common">Alternaria rot fungus</name>
    <name type="synonym">Torula alternata</name>
    <dbReference type="NCBI Taxonomy" id="5599"/>
    <lineage>
        <taxon>Eukaryota</taxon>
        <taxon>Fungi</taxon>
        <taxon>Dikarya</taxon>
        <taxon>Ascomycota</taxon>
        <taxon>Pezizomycotina</taxon>
        <taxon>Dothideomycetes</taxon>
        <taxon>Pleosporomycetidae</taxon>
        <taxon>Pleosporales</taxon>
        <taxon>Pleosporineae</taxon>
        <taxon>Pleosporaceae</taxon>
        <taxon>Alternaria</taxon>
        <taxon>Alternaria sect. Alternaria</taxon>
        <taxon>Alternaria alternata complex</taxon>
    </lineage>
</organism>
<accession>A0A177DNK6</accession>
<dbReference type="Proteomes" id="UP000077248">
    <property type="component" value="Unassembled WGS sequence"/>
</dbReference>
<dbReference type="RefSeq" id="XP_018386211.1">
    <property type="nucleotide sequence ID" value="XM_018523561.1"/>
</dbReference>
<dbReference type="VEuPathDB" id="FungiDB:CC77DRAFT_1008817"/>
<protein>
    <submittedName>
        <fullName evidence="2">Uncharacterized protein</fullName>
    </submittedName>
</protein>
<evidence type="ECO:0000313" key="2">
    <source>
        <dbReference type="EMBL" id="OAG20790.1"/>
    </source>
</evidence>
<feature type="region of interest" description="Disordered" evidence="1">
    <location>
        <begin position="33"/>
        <end position="92"/>
    </location>
</feature>